<dbReference type="InterPro" id="IPR001138">
    <property type="entry name" value="Zn2Cys6_DnaBD"/>
</dbReference>
<evidence type="ECO:0000256" key="2">
    <source>
        <dbReference type="ARBA" id="ARBA00023242"/>
    </source>
</evidence>
<dbReference type="PROSITE" id="PS00463">
    <property type="entry name" value="ZN2_CY6_FUNGAL_1"/>
    <property type="match status" value="1"/>
</dbReference>
<protein>
    <submittedName>
        <fullName evidence="5">Fungal specific transcription factor domain family protein</fullName>
    </submittedName>
</protein>
<dbReference type="InterPro" id="IPR036864">
    <property type="entry name" value="Zn2-C6_fun-type_DNA-bd_sf"/>
</dbReference>
<evidence type="ECO:0000313" key="6">
    <source>
        <dbReference type="Proteomes" id="UP000590412"/>
    </source>
</evidence>
<dbReference type="GO" id="GO:0005634">
    <property type="term" value="C:nucleus"/>
    <property type="evidence" value="ECO:0007669"/>
    <property type="project" value="UniProtKB-SubCell"/>
</dbReference>
<feature type="region of interest" description="Disordered" evidence="3">
    <location>
        <begin position="61"/>
        <end position="113"/>
    </location>
</feature>
<dbReference type="PROSITE" id="PS50048">
    <property type="entry name" value="ZN2_CY6_FUNGAL_2"/>
    <property type="match status" value="1"/>
</dbReference>
<comment type="caution">
    <text evidence="5">The sequence shown here is derived from an EMBL/GenBank/DDBJ whole genome shotgun (WGS) entry which is preliminary data.</text>
</comment>
<feature type="domain" description="Zn(2)-C6 fungal-type" evidence="4">
    <location>
        <begin position="10"/>
        <end position="38"/>
    </location>
</feature>
<dbReference type="PANTHER" id="PTHR37534">
    <property type="entry name" value="TRANSCRIPTIONAL ACTIVATOR PROTEIN UGA3"/>
    <property type="match status" value="1"/>
</dbReference>
<comment type="subcellular location">
    <subcellularLocation>
        <location evidence="1">Nucleus</location>
    </subcellularLocation>
</comment>
<dbReference type="OrthoDB" id="3598904at2759"/>
<dbReference type="InterPro" id="IPR021858">
    <property type="entry name" value="Fun_TF"/>
</dbReference>
<sequence>MGKITRVRTGCWTCKKRHRKCDEAKPICNNCKKTGRKCEGYGLRLSFDFFQQGGVKKKKKNALDQVENEESKQSGVKFENEGSSSSPMNDPAYTTSSSHVLERGTTPDQTPLTPMITTTSSSTNLNHFSSALFEDLQSLLSTSNENTNMNMPLPDNQISPPLNDFANFDFQIIDFIDKSQIFDANHKLLLNNVDSRGDTGNSLAAPPDPTTLFAMSHQEENMMLKHFFKKLLPLLDGHPKSPWPDLALQYCDFDTARSCFISLACIHMYESRAGGTELYQKGVAHINNTMDHLIHYIRENSSKMNKEQEVNDASVDVNKKHMSYFVILVLMNVHLLFAVLEKGKSSIAREFFKIFATICKDPVFYNQILKTSDKRRSLAVVLSWYDTIGAIVTPDCREPYCLPQWYGRAIDGISTSKMMGCPGEIFVAIGEVARLRNKKYNGLLEDEDRTNVYQRIRYSLVSYRDYVLAYDKDSTESFANRLKCALCWSLAVWITLNKVVEPEYYMDTNSKLAAEFIHTYDQMDSKSSLVTQMVWPVYAVGCECKNDWERSCLTRFMDNLYENTKMGTTASLKEIVLNVWERNITQEEYLIEWLGRGVDYLPL</sequence>
<gene>
    <name evidence="5" type="ORF">FOB60_004628</name>
</gene>
<organism evidence="5 6">
    <name type="scientific">Candida parapsilosis</name>
    <name type="common">Yeast</name>
    <dbReference type="NCBI Taxonomy" id="5480"/>
    <lineage>
        <taxon>Eukaryota</taxon>
        <taxon>Fungi</taxon>
        <taxon>Dikarya</taxon>
        <taxon>Ascomycota</taxon>
        <taxon>Saccharomycotina</taxon>
        <taxon>Pichiomycetes</taxon>
        <taxon>Debaryomycetaceae</taxon>
        <taxon>Candida/Lodderomyces clade</taxon>
        <taxon>Candida</taxon>
    </lineage>
</organism>
<dbReference type="Proteomes" id="UP000590412">
    <property type="component" value="Unassembled WGS sequence"/>
</dbReference>
<dbReference type="SMART" id="SM00066">
    <property type="entry name" value="GAL4"/>
    <property type="match status" value="1"/>
</dbReference>
<evidence type="ECO:0000256" key="3">
    <source>
        <dbReference type="SAM" id="MobiDB-lite"/>
    </source>
</evidence>
<dbReference type="EMBL" id="JABWAB010000007">
    <property type="protein sequence ID" value="KAF6047092.1"/>
    <property type="molecule type" value="Genomic_DNA"/>
</dbReference>
<evidence type="ECO:0000259" key="4">
    <source>
        <dbReference type="PROSITE" id="PS50048"/>
    </source>
</evidence>
<reference evidence="5" key="1">
    <citation type="submission" date="2020-03" db="EMBL/GenBank/DDBJ databases">
        <title>FDA dAtabase for Regulatory Grade micrObial Sequences (FDA-ARGOS): Supporting development and validation of Infectious Disease Dx tests.</title>
        <authorList>
            <person name="Campos J."/>
            <person name="Goldberg B."/>
            <person name="Tallon L."/>
            <person name="Sadzewicz L."/>
            <person name="Vavikolanu K."/>
            <person name="Mehta A."/>
            <person name="Aluvathingal J."/>
            <person name="Nadendla S."/>
            <person name="Nandy P."/>
            <person name="Geyer C."/>
            <person name="Yan Y."/>
            <person name="Sichtig H."/>
        </authorList>
    </citation>
    <scope>NUCLEOTIDE SEQUENCE [LARGE SCALE GENOMIC DNA]</scope>
    <source>
        <strain evidence="5">FDAARGOS_652</strain>
    </source>
</reference>
<dbReference type="GO" id="GO:0008270">
    <property type="term" value="F:zinc ion binding"/>
    <property type="evidence" value="ECO:0007669"/>
    <property type="project" value="InterPro"/>
</dbReference>
<evidence type="ECO:0000313" key="5">
    <source>
        <dbReference type="EMBL" id="KAF6047092.1"/>
    </source>
</evidence>
<dbReference type="GO" id="GO:0000981">
    <property type="term" value="F:DNA-binding transcription factor activity, RNA polymerase II-specific"/>
    <property type="evidence" value="ECO:0007669"/>
    <property type="project" value="InterPro"/>
</dbReference>
<dbReference type="SUPFAM" id="SSF57701">
    <property type="entry name" value="Zn2/Cys6 DNA-binding domain"/>
    <property type="match status" value="1"/>
</dbReference>
<dbReference type="AlphaFoldDB" id="A0A8X7TAT7"/>
<evidence type="ECO:0000256" key="1">
    <source>
        <dbReference type="ARBA" id="ARBA00004123"/>
    </source>
</evidence>
<keyword evidence="2" id="KW-0539">Nucleus</keyword>
<dbReference type="PANTHER" id="PTHR37534:SF46">
    <property type="entry name" value="ZN(II)2CYS6 TRANSCRIPTION FACTOR (EUROFUNG)"/>
    <property type="match status" value="1"/>
</dbReference>
<accession>A0A8X7TAT7</accession>
<dbReference type="Gene3D" id="4.10.240.10">
    <property type="entry name" value="Zn(2)-C6 fungal-type DNA-binding domain"/>
    <property type="match status" value="1"/>
</dbReference>
<name>A0A8X7TAT7_CANPA</name>
<feature type="compositionally biased region" description="Polar residues" evidence="3">
    <location>
        <begin position="81"/>
        <end position="99"/>
    </location>
</feature>
<dbReference type="Pfam" id="PF00172">
    <property type="entry name" value="Zn_clus"/>
    <property type="match status" value="1"/>
</dbReference>
<proteinExistence type="predicted"/>
<dbReference type="CDD" id="cd00067">
    <property type="entry name" value="GAL4"/>
    <property type="match status" value="1"/>
</dbReference>
<dbReference type="Pfam" id="PF11951">
    <property type="entry name" value="Fungal_trans_2"/>
    <property type="match status" value="1"/>
</dbReference>